<dbReference type="InterPro" id="IPR016050">
    <property type="entry name" value="Proteasome_bsu_CS"/>
</dbReference>
<comment type="catalytic activity">
    <reaction evidence="1">
        <text>Cleavage of peptide bonds with very broad specificity.</text>
        <dbReference type="EC" id="3.4.25.1"/>
    </reaction>
</comment>
<dbReference type="InterPro" id="IPR000243">
    <property type="entry name" value="Pept_T1A_subB"/>
</dbReference>
<evidence type="ECO:0000256" key="7">
    <source>
        <dbReference type="ARBA" id="ARBA00023242"/>
    </source>
</evidence>
<sequence>MSEFTNNTVNSVKKPVEETPSGFSFDNIHRNAMIEQMSKQQAASGSNSSYLPQATKTGTTIVGLVYKDGVVLGADTRATGGTEVADKNCEKIHYLAPNIYCCGAGTAADTEKTTELISSQLDLLRMNTEGSQSRVVTACTMLKRMLFRYQGHVSAALVLGGVDVDGPHVYQIYPHGSTAKLSYTTMGSGSLAAMSVFESGYVDGMTEEEGIELVKRAILAGVFNDLGSGSNVDVCVIRNDGTTKMDRGAVQPNDVTPLRNAINRSDKLNMRSGTTAVLKSSFKPHSVGGVTLADVTVTDMET</sequence>
<protein>
    <recommendedName>
        <fullName evidence="9">Proteasome subunit beta</fullName>
    </recommendedName>
</protein>
<dbReference type="Gene3D" id="3.60.20.10">
    <property type="entry name" value="Glutamine Phosphoribosylpyrophosphate, subunit 1, domain 1"/>
    <property type="match status" value="1"/>
</dbReference>
<evidence type="ECO:0000256" key="10">
    <source>
        <dbReference type="SAM" id="MobiDB-lite"/>
    </source>
</evidence>
<dbReference type="SUPFAM" id="SSF56235">
    <property type="entry name" value="N-terminal nucleophile aminohydrolases (Ntn hydrolases)"/>
    <property type="match status" value="1"/>
</dbReference>
<dbReference type="GO" id="GO:0005634">
    <property type="term" value="C:nucleus"/>
    <property type="evidence" value="ECO:0007669"/>
    <property type="project" value="UniProtKB-SubCell"/>
</dbReference>
<dbReference type="PRINTS" id="PR00141">
    <property type="entry name" value="PROTEASOME"/>
</dbReference>
<comment type="subunit">
    <text evidence="9">Component of the proteasome complex.</text>
</comment>
<dbReference type="PANTHER" id="PTHR32194">
    <property type="entry name" value="METALLOPROTEASE TLDD"/>
    <property type="match status" value="1"/>
</dbReference>
<dbReference type="InterPro" id="IPR001353">
    <property type="entry name" value="Proteasome_sua/b"/>
</dbReference>
<evidence type="ECO:0000313" key="12">
    <source>
        <dbReference type="Proteomes" id="UP001054902"/>
    </source>
</evidence>
<dbReference type="InterPro" id="IPR023333">
    <property type="entry name" value="Proteasome_suB-type"/>
</dbReference>
<dbReference type="CDD" id="cd03763">
    <property type="entry name" value="proteasome_beta_type_7"/>
    <property type="match status" value="1"/>
</dbReference>
<evidence type="ECO:0000256" key="4">
    <source>
        <dbReference type="ARBA" id="ARBA00022698"/>
    </source>
</evidence>
<evidence type="ECO:0000256" key="6">
    <source>
        <dbReference type="ARBA" id="ARBA00022942"/>
    </source>
</evidence>
<keyword evidence="2 9" id="KW-0963">Cytoplasm</keyword>
<keyword evidence="3" id="KW-0645">Protease</keyword>
<organism evidence="11 12">
    <name type="scientific">Chaetoceros tenuissimus</name>
    <dbReference type="NCBI Taxonomy" id="426638"/>
    <lineage>
        <taxon>Eukaryota</taxon>
        <taxon>Sar</taxon>
        <taxon>Stramenopiles</taxon>
        <taxon>Ochrophyta</taxon>
        <taxon>Bacillariophyta</taxon>
        <taxon>Coscinodiscophyceae</taxon>
        <taxon>Chaetocerotophycidae</taxon>
        <taxon>Chaetocerotales</taxon>
        <taxon>Chaetocerotaceae</taxon>
        <taxon>Chaetoceros</taxon>
    </lineage>
</organism>
<keyword evidence="4" id="KW-0888">Threonine protease</keyword>
<dbReference type="GO" id="GO:0004298">
    <property type="term" value="F:threonine-type endopeptidase activity"/>
    <property type="evidence" value="ECO:0007669"/>
    <property type="project" value="UniProtKB-KW"/>
</dbReference>
<feature type="active site" description="Nucleophile" evidence="8">
    <location>
        <position position="59"/>
    </location>
</feature>
<dbReference type="FunFam" id="3.60.20.10:FF:000005">
    <property type="entry name" value="Proteasome subunit beta type-2"/>
    <property type="match status" value="1"/>
</dbReference>
<evidence type="ECO:0000256" key="5">
    <source>
        <dbReference type="ARBA" id="ARBA00022801"/>
    </source>
</evidence>
<dbReference type="GO" id="GO:0005737">
    <property type="term" value="C:cytoplasm"/>
    <property type="evidence" value="ECO:0007669"/>
    <property type="project" value="UniProtKB-SubCell"/>
</dbReference>
<dbReference type="PROSITE" id="PS00854">
    <property type="entry name" value="PROTEASOME_BETA_1"/>
    <property type="match status" value="1"/>
</dbReference>
<comment type="subcellular location">
    <subcellularLocation>
        <location evidence="9">Cytoplasm</location>
    </subcellularLocation>
    <subcellularLocation>
        <location evidence="9">Nucleus</location>
    </subcellularLocation>
</comment>
<comment type="function">
    <text evidence="9">Component of the proteasome, a multicatalytic proteinase complex which is characterized by its ability to cleave peptides with Arg, Phe, Tyr, Leu, and Glu adjacent to the leaving group at neutral or slightly basic pH. The proteasome has an ATP-dependent proteolytic activity.</text>
</comment>
<dbReference type="Proteomes" id="UP001054902">
    <property type="component" value="Unassembled WGS sequence"/>
</dbReference>
<keyword evidence="5" id="KW-0378">Hydrolase</keyword>
<keyword evidence="7 9" id="KW-0539">Nucleus</keyword>
<evidence type="ECO:0000256" key="9">
    <source>
        <dbReference type="RuleBase" id="RU004203"/>
    </source>
</evidence>
<dbReference type="PROSITE" id="PS51476">
    <property type="entry name" value="PROTEASOME_BETA_2"/>
    <property type="match status" value="1"/>
</dbReference>
<dbReference type="AlphaFoldDB" id="A0AAD3CI10"/>
<feature type="compositionally biased region" description="Polar residues" evidence="10">
    <location>
        <begin position="1"/>
        <end position="11"/>
    </location>
</feature>
<evidence type="ECO:0000313" key="11">
    <source>
        <dbReference type="EMBL" id="GFH46014.1"/>
    </source>
</evidence>
<comment type="caution">
    <text evidence="11">The sequence shown here is derived from an EMBL/GenBank/DDBJ whole genome shotgun (WGS) entry which is preliminary data.</text>
</comment>
<evidence type="ECO:0000256" key="3">
    <source>
        <dbReference type="ARBA" id="ARBA00022670"/>
    </source>
</evidence>
<dbReference type="PANTHER" id="PTHR32194:SF4">
    <property type="entry name" value="PROTEASOME SUBUNIT BETA TYPE-7"/>
    <property type="match status" value="1"/>
</dbReference>
<comment type="similarity">
    <text evidence="9">Belongs to the peptidase T1B family.</text>
</comment>
<accession>A0AAD3CI10</accession>
<keyword evidence="12" id="KW-1185">Reference proteome</keyword>
<keyword evidence="6 9" id="KW-0647">Proteasome</keyword>
<feature type="region of interest" description="Disordered" evidence="10">
    <location>
        <begin position="1"/>
        <end position="22"/>
    </location>
</feature>
<dbReference type="Pfam" id="PF00227">
    <property type="entry name" value="Proteasome"/>
    <property type="match status" value="1"/>
</dbReference>
<name>A0AAD3CI10_9STRA</name>
<dbReference type="InterPro" id="IPR029055">
    <property type="entry name" value="Ntn_hydrolases_N"/>
</dbReference>
<dbReference type="GO" id="GO:0005839">
    <property type="term" value="C:proteasome core complex"/>
    <property type="evidence" value="ECO:0007669"/>
    <property type="project" value="InterPro"/>
</dbReference>
<evidence type="ECO:0000256" key="2">
    <source>
        <dbReference type="ARBA" id="ARBA00022490"/>
    </source>
</evidence>
<proteinExistence type="inferred from homology"/>
<dbReference type="EMBL" id="BLLK01000022">
    <property type="protein sequence ID" value="GFH46014.1"/>
    <property type="molecule type" value="Genomic_DNA"/>
</dbReference>
<evidence type="ECO:0000256" key="8">
    <source>
        <dbReference type="PIRSR" id="PIRSR600243-1"/>
    </source>
</evidence>
<evidence type="ECO:0000256" key="1">
    <source>
        <dbReference type="ARBA" id="ARBA00001198"/>
    </source>
</evidence>
<reference evidence="11 12" key="1">
    <citation type="journal article" date="2021" name="Sci. Rep.">
        <title>The genome of the diatom Chaetoceros tenuissimus carries an ancient integrated fragment of an extant virus.</title>
        <authorList>
            <person name="Hongo Y."/>
            <person name="Kimura K."/>
            <person name="Takaki Y."/>
            <person name="Yoshida Y."/>
            <person name="Baba S."/>
            <person name="Kobayashi G."/>
            <person name="Nagasaki K."/>
            <person name="Hano T."/>
            <person name="Tomaru Y."/>
        </authorList>
    </citation>
    <scope>NUCLEOTIDE SEQUENCE [LARGE SCALE GENOMIC DNA]</scope>
    <source>
        <strain evidence="11 12">NIES-3715</strain>
    </source>
</reference>
<dbReference type="GO" id="GO:0051603">
    <property type="term" value="P:proteolysis involved in protein catabolic process"/>
    <property type="evidence" value="ECO:0007669"/>
    <property type="project" value="InterPro"/>
</dbReference>
<gene>
    <name evidence="11" type="ORF">CTEN210_02488</name>
</gene>